<feature type="compositionally biased region" description="Polar residues" evidence="1">
    <location>
        <begin position="1"/>
        <end position="14"/>
    </location>
</feature>
<dbReference type="STRING" id="1802223.A2358_02945"/>
<dbReference type="Proteomes" id="UP000178650">
    <property type="component" value="Unassembled WGS sequence"/>
</dbReference>
<reference evidence="3 4" key="1">
    <citation type="journal article" date="2016" name="Nat. Commun.">
        <title>Thousands of microbial genomes shed light on interconnected biogeochemical processes in an aquifer system.</title>
        <authorList>
            <person name="Anantharaman K."/>
            <person name="Brown C.T."/>
            <person name="Hug L.A."/>
            <person name="Sharon I."/>
            <person name="Castelle C.J."/>
            <person name="Probst A.J."/>
            <person name="Thomas B.C."/>
            <person name="Singh A."/>
            <person name="Wilkins M.J."/>
            <person name="Karaoz U."/>
            <person name="Brodie E.L."/>
            <person name="Williams K.H."/>
            <person name="Hubbard S.S."/>
            <person name="Banfield J.F."/>
        </authorList>
    </citation>
    <scope>NUCLEOTIDE SEQUENCE [LARGE SCALE GENOMIC DNA]</scope>
</reference>
<gene>
    <name evidence="3" type="ORF">A2358_02945</name>
</gene>
<dbReference type="InterPro" id="IPR003848">
    <property type="entry name" value="DUF218"/>
</dbReference>
<dbReference type="Pfam" id="PF02698">
    <property type="entry name" value="DUF218"/>
    <property type="match status" value="1"/>
</dbReference>
<dbReference type="EMBL" id="MHPJ01000015">
    <property type="protein sequence ID" value="OGZ78734.1"/>
    <property type="molecule type" value="Genomic_DNA"/>
</dbReference>
<evidence type="ECO:0000313" key="3">
    <source>
        <dbReference type="EMBL" id="OGZ78734.1"/>
    </source>
</evidence>
<comment type="caution">
    <text evidence="3">The sequence shown here is derived from an EMBL/GenBank/DDBJ whole genome shotgun (WGS) entry which is preliminary data.</text>
</comment>
<feature type="region of interest" description="Disordered" evidence="1">
    <location>
        <begin position="1"/>
        <end position="23"/>
    </location>
</feature>
<sequence length="247" mass="28066">MNETPSSESQNFESENTDKVERYKEMVGDSRAIFILSASEREIGKSGKKYRPDSYGDLDNKSLLAGGHARVIAAAEIGNYFPDIKLITDSAPEKAKESLAKIYADELKRLGISEAQIDLEERSTDTITELAEMMKIARINNWEKVAVLTSGYHVERVSEMLSHLKEIIKNMGIKDGEFDNAWEYFDGGNKLEVRFLSAEEILPLRNIKYQEIIDKVRDSESYKKRVASEKRGIQQIREGTYGVKNKN</sequence>
<dbReference type="InterPro" id="IPR014729">
    <property type="entry name" value="Rossmann-like_a/b/a_fold"/>
</dbReference>
<evidence type="ECO:0000256" key="1">
    <source>
        <dbReference type="SAM" id="MobiDB-lite"/>
    </source>
</evidence>
<accession>A0A1G2IV04</accession>
<organism evidence="3 4">
    <name type="scientific">Candidatus Staskawiczbacteria bacterium RIFOXYB1_FULL_37_44</name>
    <dbReference type="NCBI Taxonomy" id="1802223"/>
    <lineage>
        <taxon>Bacteria</taxon>
        <taxon>Candidatus Staskawicziibacteriota</taxon>
    </lineage>
</organism>
<feature type="domain" description="DUF218" evidence="2">
    <location>
        <begin position="67"/>
        <end position="164"/>
    </location>
</feature>
<dbReference type="AlphaFoldDB" id="A0A1G2IV04"/>
<name>A0A1G2IV04_9BACT</name>
<evidence type="ECO:0000259" key="2">
    <source>
        <dbReference type="Pfam" id="PF02698"/>
    </source>
</evidence>
<proteinExistence type="predicted"/>
<protein>
    <recommendedName>
        <fullName evidence="2">DUF218 domain-containing protein</fullName>
    </recommendedName>
</protein>
<evidence type="ECO:0000313" key="4">
    <source>
        <dbReference type="Proteomes" id="UP000178650"/>
    </source>
</evidence>
<dbReference type="CDD" id="cd06259">
    <property type="entry name" value="YdcF-like"/>
    <property type="match status" value="1"/>
</dbReference>
<dbReference type="Gene3D" id="3.40.50.620">
    <property type="entry name" value="HUPs"/>
    <property type="match status" value="1"/>
</dbReference>